<keyword evidence="2" id="KW-0732">Signal</keyword>
<sequence length="124" mass="13740">MLPIKTLITALVVAGSALALPEPAPADAVENVERDAAPAAEPDNLDRPNRPDCRCHRVNNPGYYCGYCHYRNEHGNNNWGGYVVLSGREDNHMYWCSRDGGCRDHGYQHSCARHNGPCDGRNHP</sequence>
<evidence type="ECO:0000313" key="4">
    <source>
        <dbReference type="Proteomes" id="UP000016935"/>
    </source>
</evidence>
<dbReference type="GeneID" id="19402740"/>
<name>R0I8J0_EXST2</name>
<evidence type="ECO:0000256" key="2">
    <source>
        <dbReference type="SAM" id="SignalP"/>
    </source>
</evidence>
<reference evidence="3 4" key="1">
    <citation type="journal article" date="2012" name="PLoS Pathog.">
        <title>Diverse lifestyles and strategies of plant pathogenesis encoded in the genomes of eighteen Dothideomycetes fungi.</title>
        <authorList>
            <person name="Ohm R.A."/>
            <person name="Feau N."/>
            <person name="Henrissat B."/>
            <person name="Schoch C.L."/>
            <person name="Horwitz B.A."/>
            <person name="Barry K.W."/>
            <person name="Condon B.J."/>
            <person name="Copeland A.C."/>
            <person name="Dhillon B."/>
            <person name="Glaser F."/>
            <person name="Hesse C.N."/>
            <person name="Kosti I."/>
            <person name="LaButti K."/>
            <person name="Lindquist E.A."/>
            <person name="Lucas S."/>
            <person name="Salamov A.A."/>
            <person name="Bradshaw R.E."/>
            <person name="Ciuffetti L."/>
            <person name="Hamelin R.C."/>
            <person name="Kema G.H.J."/>
            <person name="Lawrence C."/>
            <person name="Scott J.A."/>
            <person name="Spatafora J.W."/>
            <person name="Turgeon B.G."/>
            <person name="de Wit P.J.G.M."/>
            <person name="Zhong S."/>
            <person name="Goodwin S.B."/>
            <person name="Grigoriev I.V."/>
        </authorList>
    </citation>
    <scope>NUCLEOTIDE SEQUENCE [LARGE SCALE GENOMIC DNA]</scope>
    <source>
        <strain evidence="4">28A</strain>
    </source>
</reference>
<accession>R0I8J0</accession>
<dbReference type="EMBL" id="KB908866">
    <property type="protein sequence ID" value="EOA81706.1"/>
    <property type="molecule type" value="Genomic_DNA"/>
</dbReference>
<evidence type="ECO:0000313" key="3">
    <source>
        <dbReference type="EMBL" id="EOA81706.1"/>
    </source>
</evidence>
<dbReference type="RefSeq" id="XP_008030639.1">
    <property type="nucleotide sequence ID" value="XM_008032448.1"/>
</dbReference>
<reference evidence="3 4" key="2">
    <citation type="journal article" date="2013" name="PLoS Genet.">
        <title>Comparative genome structure, secondary metabolite, and effector coding capacity across Cochliobolus pathogens.</title>
        <authorList>
            <person name="Condon B.J."/>
            <person name="Leng Y."/>
            <person name="Wu D."/>
            <person name="Bushley K.E."/>
            <person name="Ohm R.A."/>
            <person name="Otillar R."/>
            <person name="Martin J."/>
            <person name="Schackwitz W."/>
            <person name="Grimwood J."/>
            <person name="MohdZainudin N."/>
            <person name="Xue C."/>
            <person name="Wang R."/>
            <person name="Manning V.A."/>
            <person name="Dhillon B."/>
            <person name="Tu Z.J."/>
            <person name="Steffenson B.J."/>
            <person name="Salamov A."/>
            <person name="Sun H."/>
            <person name="Lowry S."/>
            <person name="LaButti K."/>
            <person name="Han J."/>
            <person name="Copeland A."/>
            <person name="Lindquist E."/>
            <person name="Barry K."/>
            <person name="Schmutz J."/>
            <person name="Baker S.E."/>
            <person name="Ciuffetti L.M."/>
            <person name="Grigoriev I.V."/>
            <person name="Zhong S."/>
            <person name="Turgeon B.G."/>
        </authorList>
    </citation>
    <scope>NUCLEOTIDE SEQUENCE [LARGE SCALE GENOMIC DNA]</scope>
    <source>
        <strain evidence="4">28A</strain>
    </source>
</reference>
<dbReference type="OrthoDB" id="5394791at2759"/>
<gene>
    <name evidence="3" type="ORF">SETTUDRAFT_24093</name>
</gene>
<organism evidence="3 4">
    <name type="scientific">Exserohilum turcicum (strain 28A)</name>
    <name type="common">Northern leaf blight fungus</name>
    <name type="synonym">Setosphaeria turcica</name>
    <dbReference type="NCBI Taxonomy" id="671987"/>
    <lineage>
        <taxon>Eukaryota</taxon>
        <taxon>Fungi</taxon>
        <taxon>Dikarya</taxon>
        <taxon>Ascomycota</taxon>
        <taxon>Pezizomycotina</taxon>
        <taxon>Dothideomycetes</taxon>
        <taxon>Pleosporomycetidae</taxon>
        <taxon>Pleosporales</taxon>
        <taxon>Pleosporineae</taxon>
        <taxon>Pleosporaceae</taxon>
        <taxon>Exserohilum</taxon>
    </lineage>
</organism>
<feature type="region of interest" description="Disordered" evidence="1">
    <location>
        <begin position="29"/>
        <end position="51"/>
    </location>
</feature>
<evidence type="ECO:0000256" key="1">
    <source>
        <dbReference type="SAM" id="MobiDB-lite"/>
    </source>
</evidence>
<protein>
    <submittedName>
        <fullName evidence="3">Uncharacterized protein</fullName>
    </submittedName>
</protein>
<proteinExistence type="predicted"/>
<keyword evidence="4" id="KW-1185">Reference proteome</keyword>
<feature type="chain" id="PRO_5004343421" evidence="2">
    <location>
        <begin position="20"/>
        <end position="124"/>
    </location>
</feature>
<dbReference type="AlphaFoldDB" id="R0I8J0"/>
<feature type="signal peptide" evidence="2">
    <location>
        <begin position="1"/>
        <end position="19"/>
    </location>
</feature>
<dbReference type="HOGENOM" id="CLU_156724_0_0_1"/>
<dbReference type="Proteomes" id="UP000016935">
    <property type="component" value="Unassembled WGS sequence"/>
</dbReference>